<dbReference type="Proteomes" id="UP000680750">
    <property type="component" value="Chromosome"/>
</dbReference>
<dbReference type="KEGG" id="aser:Asera_63790"/>
<dbReference type="EMBL" id="AP023354">
    <property type="protein sequence ID" value="BCJ32271.1"/>
    <property type="molecule type" value="Genomic_DNA"/>
</dbReference>
<dbReference type="AlphaFoldDB" id="A0A810LDH9"/>
<organism evidence="1 2">
    <name type="scientific">Actinocatenispora sera</name>
    <dbReference type="NCBI Taxonomy" id="390989"/>
    <lineage>
        <taxon>Bacteria</taxon>
        <taxon>Bacillati</taxon>
        <taxon>Actinomycetota</taxon>
        <taxon>Actinomycetes</taxon>
        <taxon>Micromonosporales</taxon>
        <taxon>Micromonosporaceae</taxon>
        <taxon>Actinocatenispora</taxon>
    </lineage>
</organism>
<evidence type="ECO:0000313" key="1">
    <source>
        <dbReference type="EMBL" id="BCJ32271.1"/>
    </source>
</evidence>
<gene>
    <name evidence="1" type="ORF">Asera_63790</name>
</gene>
<sequence>MTGAIDSDDAVRALDARLRAHAAAADEIHDPIEFATAPAASPQFAAAVRGVARLERCTIPRLRRMLVSPTHLDARLTAFFSTWAYERYWIADRLDQLGAAYAAGDTAAAAESGGGVDRAAVRRDRRERVWLLGTAITTNLVGTPMVAVHVLQCLVDEWVLDEVYSALAGEVPDARSAELIEDIRRVKAEHAEILRLAFTLRRPAQGAGLRLVGAALRRISWPAEAGLGPMHIGALRRLVAGDTASLSRITERINALGLGEHRVALLAPRRSTVLRIRRVK</sequence>
<reference evidence="1" key="1">
    <citation type="submission" date="2020-08" db="EMBL/GenBank/DDBJ databases">
        <title>Whole genome shotgun sequence of Actinocatenispora sera NBRC 101916.</title>
        <authorList>
            <person name="Komaki H."/>
            <person name="Tamura T."/>
        </authorList>
    </citation>
    <scope>NUCLEOTIDE SEQUENCE</scope>
    <source>
        <strain evidence="1">NBRC 101916</strain>
    </source>
</reference>
<protein>
    <submittedName>
        <fullName evidence="1">Uncharacterized protein</fullName>
    </submittedName>
</protein>
<dbReference type="RefSeq" id="WP_157034925.1">
    <property type="nucleotide sequence ID" value="NZ_AP023354.1"/>
</dbReference>
<name>A0A810LDH9_9ACTN</name>
<keyword evidence="2" id="KW-1185">Reference proteome</keyword>
<dbReference type="OrthoDB" id="3721183at2"/>
<accession>A0A810LDH9</accession>
<evidence type="ECO:0000313" key="2">
    <source>
        <dbReference type="Proteomes" id="UP000680750"/>
    </source>
</evidence>
<proteinExistence type="predicted"/>